<dbReference type="EC" id="3.1.1.-" evidence="1"/>
<dbReference type="RefSeq" id="WP_021284151.1">
    <property type="nucleotide sequence ID" value="NZ_JAGGLL010000038.1"/>
</dbReference>
<gene>
    <name evidence="1" type="ORF">J2Z44_003652</name>
</gene>
<evidence type="ECO:0000313" key="2">
    <source>
        <dbReference type="Proteomes" id="UP001519308"/>
    </source>
</evidence>
<dbReference type="PANTHER" id="PTHR31299">
    <property type="entry name" value="ESTERASE, PUTATIVE (AFU_ORTHOLOGUE AFUA_1G05850)-RELATED"/>
    <property type="match status" value="1"/>
</dbReference>
<reference evidence="1 2" key="1">
    <citation type="submission" date="2021-03" db="EMBL/GenBank/DDBJ databases">
        <title>Genomic Encyclopedia of Type Strains, Phase IV (KMG-IV): sequencing the most valuable type-strain genomes for metagenomic binning, comparative biology and taxonomic classification.</title>
        <authorList>
            <person name="Goeker M."/>
        </authorList>
    </citation>
    <scope>NUCLEOTIDE SEQUENCE [LARGE SCALE GENOMIC DNA]</scope>
    <source>
        <strain evidence="1 2">DSM 28650</strain>
    </source>
</reference>
<dbReference type="Gene3D" id="3.30.1870.10">
    <property type="entry name" value="EreA-like, domain 2"/>
    <property type="match status" value="1"/>
</dbReference>
<name>A0ABS4K7P5_9CLOT</name>
<dbReference type="Pfam" id="PF05139">
    <property type="entry name" value="Erythro_esteras"/>
    <property type="match status" value="1"/>
</dbReference>
<dbReference type="CDD" id="cd14728">
    <property type="entry name" value="Ere-like"/>
    <property type="match status" value="1"/>
</dbReference>
<dbReference type="InterPro" id="IPR007815">
    <property type="entry name" value="Emycin_Estase"/>
</dbReference>
<organism evidence="1 2">
    <name type="scientific">Clostridium punense</name>
    <dbReference type="NCBI Taxonomy" id="1054297"/>
    <lineage>
        <taxon>Bacteria</taxon>
        <taxon>Bacillati</taxon>
        <taxon>Bacillota</taxon>
        <taxon>Clostridia</taxon>
        <taxon>Eubacteriales</taxon>
        <taxon>Clostridiaceae</taxon>
        <taxon>Clostridium</taxon>
    </lineage>
</organism>
<proteinExistence type="predicted"/>
<keyword evidence="1" id="KW-0378">Hydrolase</keyword>
<evidence type="ECO:0000313" key="1">
    <source>
        <dbReference type="EMBL" id="MBP2023810.1"/>
    </source>
</evidence>
<dbReference type="SUPFAM" id="SSF159501">
    <property type="entry name" value="EreA/ChaN-like"/>
    <property type="match status" value="1"/>
</dbReference>
<dbReference type="PIRSF" id="PIRSF036794">
    <property type="entry name" value="UCP_erythr_ester"/>
    <property type="match status" value="1"/>
</dbReference>
<protein>
    <submittedName>
        <fullName evidence="1">Erythromycin esterase</fullName>
        <ecNumber evidence="1">3.1.1.-</ecNumber>
    </submittedName>
</protein>
<dbReference type="PANTHER" id="PTHR31299:SF0">
    <property type="entry name" value="ESTERASE, PUTATIVE (AFU_ORTHOLOGUE AFUA_1G05850)-RELATED"/>
    <property type="match status" value="1"/>
</dbReference>
<comment type="caution">
    <text evidence="1">The sequence shown here is derived from an EMBL/GenBank/DDBJ whole genome shotgun (WGS) entry which is preliminary data.</text>
</comment>
<dbReference type="InterPro" id="IPR014622">
    <property type="entry name" value="UCP036794_erythomycin"/>
</dbReference>
<dbReference type="Gene3D" id="3.40.1660.10">
    <property type="entry name" value="EreA-like (biosynthetic domain)"/>
    <property type="match status" value="1"/>
</dbReference>
<dbReference type="GO" id="GO:0016787">
    <property type="term" value="F:hydrolase activity"/>
    <property type="evidence" value="ECO:0007669"/>
    <property type="project" value="UniProtKB-KW"/>
</dbReference>
<dbReference type="Gene3D" id="1.20.1440.30">
    <property type="entry name" value="Biosynthetic Protein domain"/>
    <property type="match status" value="1"/>
</dbReference>
<accession>A0ABS4K7P5</accession>
<dbReference type="InterPro" id="IPR052036">
    <property type="entry name" value="Hydrolase/PRTase-associated"/>
</dbReference>
<keyword evidence="2" id="KW-1185">Reference proteome</keyword>
<sequence>MGEVYMEEKKNKVNKVKSFMIVAALVVAFVGYKVFSGGTGDVSEALKKEMVPLKTVQAKSGFEDMEPLKEMLKDKQIVAMGEATHGTSDFFKMKHRMFEFLVEEMDFRVFAIEGEFGAAQVINDYILNGTGSARDGLKAMSWIGDTEEVVEMIEWMREFNNNNERKIKFYGFDMQNPNESVKRLIGYLEKVDSSNYKEYIDKLKKLEGVYESSQKEALERLAKSRGVDINSSSIVDFATIEANIAQLQDLLNRDKETFLKNSSEAEYKMALQLLKNISQCVKEMEMNLKLTTDDQEGFNFRDKSMAENVKWILDYESGFGNDKVMLWAHNGHVSMSYSNYSTMGGRLKDLYGSKYYSIGFEFYSGTFNALKFDPATNSVISLEKFTIEKCNEKAFASVLNNTSIPLGFIDFKSAAKNRKVNKFLSTGQYMHFIRAVYTGVEDQTFELQKPIRDYDGLIFISNTTESKMIKE</sequence>
<dbReference type="EMBL" id="JAGGLL010000038">
    <property type="protein sequence ID" value="MBP2023810.1"/>
    <property type="molecule type" value="Genomic_DNA"/>
</dbReference>
<dbReference type="Proteomes" id="UP001519308">
    <property type="component" value="Unassembled WGS sequence"/>
</dbReference>